<feature type="signal peptide" evidence="2">
    <location>
        <begin position="1"/>
        <end position="25"/>
    </location>
</feature>
<name>A0AAD4N3X9_9BILA</name>
<dbReference type="Proteomes" id="UP001201812">
    <property type="component" value="Unassembled WGS sequence"/>
</dbReference>
<accession>A0AAD4N3X9</accession>
<proteinExistence type="predicted"/>
<dbReference type="AlphaFoldDB" id="A0AAD4N3X9"/>
<protein>
    <submittedName>
        <fullName evidence="3">Uncharacterized protein</fullName>
    </submittedName>
</protein>
<evidence type="ECO:0000313" key="4">
    <source>
        <dbReference type="Proteomes" id="UP001201812"/>
    </source>
</evidence>
<sequence>MCSSKGKYVIRTTLLMAVLTSAATAQQTWFMYRIPSSLLANSFVPVSTSNNKRGELIDQPVRPYVLPYALPELRNAWGWKRSPDPQSESEMDPSELGIKFGKRSQQESESSFSDLTDLGTRFGKRNFARESSSLRFGKRAFSAETANKL</sequence>
<organism evidence="3 4">
    <name type="scientific">Ditylenchus destructor</name>
    <dbReference type="NCBI Taxonomy" id="166010"/>
    <lineage>
        <taxon>Eukaryota</taxon>
        <taxon>Metazoa</taxon>
        <taxon>Ecdysozoa</taxon>
        <taxon>Nematoda</taxon>
        <taxon>Chromadorea</taxon>
        <taxon>Rhabditida</taxon>
        <taxon>Tylenchina</taxon>
        <taxon>Tylenchomorpha</taxon>
        <taxon>Sphaerularioidea</taxon>
        <taxon>Anguinidae</taxon>
        <taxon>Anguininae</taxon>
        <taxon>Ditylenchus</taxon>
    </lineage>
</organism>
<feature type="region of interest" description="Disordered" evidence="1">
    <location>
        <begin position="79"/>
        <end position="116"/>
    </location>
</feature>
<keyword evidence="2" id="KW-0732">Signal</keyword>
<evidence type="ECO:0000313" key="3">
    <source>
        <dbReference type="EMBL" id="KAI1716243.1"/>
    </source>
</evidence>
<comment type="caution">
    <text evidence="3">The sequence shown here is derived from an EMBL/GenBank/DDBJ whole genome shotgun (WGS) entry which is preliminary data.</text>
</comment>
<gene>
    <name evidence="3" type="ORF">DdX_07280</name>
</gene>
<feature type="chain" id="PRO_5041978215" evidence="2">
    <location>
        <begin position="26"/>
        <end position="149"/>
    </location>
</feature>
<evidence type="ECO:0000256" key="2">
    <source>
        <dbReference type="SAM" id="SignalP"/>
    </source>
</evidence>
<evidence type="ECO:0000256" key="1">
    <source>
        <dbReference type="SAM" id="MobiDB-lite"/>
    </source>
</evidence>
<reference evidence="3" key="1">
    <citation type="submission" date="2022-01" db="EMBL/GenBank/DDBJ databases">
        <title>Genome Sequence Resource for Two Populations of Ditylenchus destructor, the Migratory Endoparasitic Phytonematode.</title>
        <authorList>
            <person name="Zhang H."/>
            <person name="Lin R."/>
            <person name="Xie B."/>
        </authorList>
    </citation>
    <scope>NUCLEOTIDE SEQUENCE</scope>
    <source>
        <strain evidence="3">BazhouSP</strain>
    </source>
</reference>
<keyword evidence="4" id="KW-1185">Reference proteome</keyword>
<dbReference type="EMBL" id="JAKKPZ010000010">
    <property type="protein sequence ID" value="KAI1716243.1"/>
    <property type="molecule type" value="Genomic_DNA"/>
</dbReference>